<dbReference type="AlphaFoldDB" id="M3FQZ0"/>
<dbReference type="GO" id="GO:0016747">
    <property type="term" value="F:acyltransferase activity, transferring groups other than amino-acyl groups"/>
    <property type="evidence" value="ECO:0007669"/>
    <property type="project" value="InterPro"/>
</dbReference>
<dbReference type="SUPFAM" id="SSF55729">
    <property type="entry name" value="Acyl-CoA N-acyltransferases (Nat)"/>
    <property type="match status" value="1"/>
</dbReference>
<evidence type="ECO:0000313" key="2">
    <source>
        <dbReference type="EMBL" id="EMF82742.1"/>
    </source>
</evidence>
<dbReference type="InterPro" id="IPR000182">
    <property type="entry name" value="GNAT_dom"/>
</dbReference>
<name>M3FQZ0_9LEPT</name>
<evidence type="ECO:0000313" key="3">
    <source>
        <dbReference type="Proteomes" id="UP000011770"/>
    </source>
</evidence>
<organism evidence="2 3">
    <name type="scientific">Leptospira weilii serovar Topaz str. LT2116</name>
    <dbReference type="NCBI Taxonomy" id="1088540"/>
    <lineage>
        <taxon>Bacteria</taxon>
        <taxon>Pseudomonadati</taxon>
        <taxon>Spirochaetota</taxon>
        <taxon>Spirochaetia</taxon>
        <taxon>Leptospirales</taxon>
        <taxon>Leptospiraceae</taxon>
        <taxon>Leptospira</taxon>
    </lineage>
</organism>
<reference evidence="2 3" key="1">
    <citation type="submission" date="2013-01" db="EMBL/GenBank/DDBJ databases">
        <authorList>
            <person name="Harkins D.M."/>
            <person name="Durkin A.S."/>
            <person name="Brinkac L.M."/>
            <person name="Haft D.H."/>
            <person name="Selengut J.D."/>
            <person name="Sanka R."/>
            <person name="DePew J."/>
            <person name="Purushe J."/>
            <person name="Tulsiani S.M."/>
            <person name="Graham G.C."/>
            <person name="Burns M.-A."/>
            <person name="Dohnt M.F."/>
            <person name="Smythe L.D."/>
            <person name="McKay D.B."/>
            <person name="Craig S.B."/>
            <person name="Vinetz J.M."/>
            <person name="Sutton G.G."/>
            <person name="Nierman W.C."/>
            <person name="Fouts D.E."/>
        </authorList>
    </citation>
    <scope>NUCLEOTIDE SEQUENCE [LARGE SCALE GENOMIC DNA]</scope>
    <source>
        <strain evidence="2 3">LT2116</strain>
    </source>
</reference>
<dbReference type="EMBL" id="AHOR02000017">
    <property type="protein sequence ID" value="EMF82742.1"/>
    <property type="molecule type" value="Genomic_DNA"/>
</dbReference>
<dbReference type="Proteomes" id="UP000011770">
    <property type="component" value="Unassembled WGS sequence"/>
</dbReference>
<dbReference type="Pfam" id="PF13302">
    <property type="entry name" value="Acetyltransf_3"/>
    <property type="match status" value="1"/>
</dbReference>
<proteinExistence type="predicted"/>
<sequence>MGENVLEAERLVLREWEDGDIEPFYQMGSDPIVMEYFPALLSKNDSERFFEKIKAHLKMHVLGRL</sequence>
<evidence type="ECO:0000259" key="1">
    <source>
        <dbReference type="Pfam" id="PF13302"/>
    </source>
</evidence>
<accession>M3FQZ0</accession>
<comment type="caution">
    <text evidence="2">The sequence shown here is derived from an EMBL/GenBank/DDBJ whole genome shotgun (WGS) entry which is preliminary data.</text>
</comment>
<dbReference type="Gene3D" id="3.40.630.30">
    <property type="match status" value="1"/>
</dbReference>
<dbReference type="InterPro" id="IPR016181">
    <property type="entry name" value="Acyl_CoA_acyltransferase"/>
</dbReference>
<protein>
    <recommendedName>
        <fullName evidence="1">N-acetyltransferase domain-containing protein</fullName>
    </recommendedName>
</protein>
<gene>
    <name evidence="2" type="ORF">LEP1GSC188_2990</name>
</gene>
<feature type="domain" description="N-acetyltransferase" evidence="1">
    <location>
        <begin position="10"/>
        <end position="54"/>
    </location>
</feature>